<organism evidence="2 3">
    <name type="scientific">Cladophialophora chaetospira</name>
    <dbReference type="NCBI Taxonomy" id="386627"/>
    <lineage>
        <taxon>Eukaryota</taxon>
        <taxon>Fungi</taxon>
        <taxon>Dikarya</taxon>
        <taxon>Ascomycota</taxon>
        <taxon>Pezizomycotina</taxon>
        <taxon>Eurotiomycetes</taxon>
        <taxon>Chaetothyriomycetidae</taxon>
        <taxon>Chaetothyriales</taxon>
        <taxon>Herpotrichiellaceae</taxon>
        <taxon>Cladophialophora</taxon>
    </lineage>
</organism>
<feature type="region of interest" description="Disordered" evidence="1">
    <location>
        <begin position="1"/>
        <end position="23"/>
    </location>
</feature>
<accession>A0AA39CQP2</accession>
<proteinExistence type="predicted"/>
<sequence>MSSSATLRPPKALETDPEMPESTAVVPAPAATPASMSTAKSFLGLPLEVRQGIYSYFAHLPAVSKDDSTTNNPAQYNRVAIARTRFYLQLVCRQINLEWTPTFYKTTAIAIHGNIRPYENFSFTPETCFWDTLSSLRRAPSRFSKDFLDQGYSHIFPYVDRLHCTYESACRLEKGAVLQKATEVLAALEEIVFSAPWNYSVRVEKPQQIDWQYLWGQLGTNMTLLENAFRTWEQSTLSGWSLTRRMRYVQRESRCDINEVQLVLRKSSTQQTLMVKDGKVDFPSS</sequence>
<reference evidence="2" key="1">
    <citation type="submission" date="2022-10" db="EMBL/GenBank/DDBJ databases">
        <title>Culturing micro-colonial fungi from biological soil crusts in the Mojave desert and describing Neophaeococcomyces mojavensis, and introducing the new genera and species Taxawa tesnikishii.</title>
        <authorList>
            <person name="Kurbessoian T."/>
            <person name="Stajich J.E."/>
        </authorList>
    </citation>
    <scope>NUCLEOTIDE SEQUENCE</scope>
    <source>
        <strain evidence="2">TK_41</strain>
    </source>
</reference>
<comment type="caution">
    <text evidence="2">The sequence shown here is derived from an EMBL/GenBank/DDBJ whole genome shotgun (WGS) entry which is preliminary data.</text>
</comment>
<protein>
    <submittedName>
        <fullName evidence="2">Uncharacterized protein</fullName>
    </submittedName>
</protein>
<evidence type="ECO:0000313" key="3">
    <source>
        <dbReference type="Proteomes" id="UP001172673"/>
    </source>
</evidence>
<name>A0AA39CQP2_9EURO</name>
<dbReference type="Proteomes" id="UP001172673">
    <property type="component" value="Unassembled WGS sequence"/>
</dbReference>
<gene>
    <name evidence="2" type="ORF">H2200_000139</name>
</gene>
<dbReference type="EMBL" id="JAPDRK010000001">
    <property type="protein sequence ID" value="KAJ9616421.1"/>
    <property type="molecule type" value="Genomic_DNA"/>
</dbReference>
<evidence type="ECO:0000313" key="2">
    <source>
        <dbReference type="EMBL" id="KAJ9616421.1"/>
    </source>
</evidence>
<dbReference type="AlphaFoldDB" id="A0AA39CQP2"/>
<evidence type="ECO:0000256" key="1">
    <source>
        <dbReference type="SAM" id="MobiDB-lite"/>
    </source>
</evidence>
<keyword evidence="3" id="KW-1185">Reference proteome</keyword>